<feature type="region of interest" description="Disordered" evidence="1">
    <location>
        <begin position="155"/>
        <end position="185"/>
    </location>
</feature>
<accession>A0A7S1P512</accession>
<feature type="compositionally biased region" description="Pro residues" evidence="1">
    <location>
        <begin position="75"/>
        <end position="90"/>
    </location>
</feature>
<feature type="region of interest" description="Disordered" evidence="1">
    <location>
        <begin position="1"/>
        <end position="137"/>
    </location>
</feature>
<reference evidence="2" key="1">
    <citation type="submission" date="2021-01" db="EMBL/GenBank/DDBJ databases">
        <authorList>
            <person name="Corre E."/>
            <person name="Pelletier E."/>
            <person name="Niang G."/>
            <person name="Scheremetjew M."/>
            <person name="Finn R."/>
            <person name="Kale V."/>
            <person name="Holt S."/>
            <person name="Cochrane G."/>
            <person name="Meng A."/>
            <person name="Brown T."/>
            <person name="Cohen L."/>
        </authorList>
    </citation>
    <scope>NUCLEOTIDE SEQUENCE</scope>
    <source>
        <strain evidence="2">CCMP3346</strain>
    </source>
</reference>
<feature type="compositionally biased region" description="Low complexity" evidence="1">
    <location>
        <begin position="17"/>
        <end position="33"/>
    </location>
</feature>
<feature type="compositionally biased region" description="Low complexity" evidence="1">
    <location>
        <begin position="91"/>
        <end position="101"/>
    </location>
</feature>
<gene>
    <name evidence="2" type="ORF">VBRA1451_LOCUS17353</name>
</gene>
<dbReference type="AlphaFoldDB" id="A0A7S1P512"/>
<feature type="compositionally biased region" description="Pro residues" evidence="1">
    <location>
        <begin position="102"/>
        <end position="121"/>
    </location>
</feature>
<protein>
    <submittedName>
        <fullName evidence="2">Uncharacterized protein</fullName>
    </submittedName>
</protein>
<feature type="compositionally biased region" description="Pro residues" evidence="1">
    <location>
        <begin position="42"/>
        <end position="53"/>
    </location>
</feature>
<proteinExistence type="predicted"/>
<feature type="compositionally biased region" description="Low complexity" evidence="1">
    <location>
        <begin position="54"/>
        <end position="74"/>
    </location>
</feature>
<sequence length="298" mass="31914">MTMRMGRETGSERAAWTTGRTPHSSSSRHTSSSSRHRWAPTRPSPLPLGPSGPFPSHMCPSTASPSPSTNTTKTPPQPQPQPAPAAPLAPSPASSQQTGSTPSPPPSPSKQPPGAPAPPSPSTLSSSSKGSGPGWLATVGHKMQSLAHKTILTPAAAESAADKGAARPSQHEQASASPSAADGDRFDHSNEVVVYVCEGRVRLNWPFEGLDGYRRVRRDGREGYTGVSMDECRAIVRANHRLQFLKRIFFQEDAPDRVTIVLKNDTSFEFEIDNQQEFLNSVKSRLSALNIGMKMSST</sequence>
<evidence type="ECO:0000256" key="1">
    <source>
        <dbReference type="SAM" id="MobiDB-lite"/>
    </source>
</evidence>
<evidence type="ECO:0000313" key="2">
    <source>
        <dbReference type="EMBL" id="CAD9062283.1"/>
    </source>
</evidence>
<feature type="compositionally biased region" description="Basic and acidic residues" evidence="1">
    <location>
        <begin position="1"/>
        <end position="11"/>
    </location>
</feature>
<name>A0A7S1P512_9ALVE</name>
<dbReference type="EMBL" id="HBGB01029622">
    <property type="protein sequence ID" value="CAD9062283.1"/>
    <property type="molecule type" value="Transcribed_RNA"/>
</dbReference>
<organism evidence="2">
    <name type="scientific">Vitrella brassicaformis</name>
    <dbReference type="NCBI Taxonomy" id="1169539"/>
    <lineage>
        <taxon>Eukaryota</taxon>
        <taxon>Sar</taxon>
        <taxon>Alveolata</taxon>
        <taxon>Colpodellida</taxon>
        <taxon>Vitrellaceae</taxon>
        <taxon>Vitrella</taxon>
    </lineage>
</organism>